<dbReference type="Proteomes" id="UP000287766">
    <property type="component" value="Unassembled WGS sequence"/>
</dbReference>
<evidence type="ECO:0000313" key="3">
    <source>
        <dbReference type="Proteomes" id="UP000287766"/>
    </source>
</evidence>
<evidence type="ECO:0000256" key="1">
    <source>
        <dbReference type="SAM" id="SignalP"/>
    </source>
</evidence>
<feature type="signal peptide" evidence="1">
    <location>
        <begin position="1"/>
        <end position="23"/>
    </location>
</feature>
<organism evidence="2 3">
    <name type="scientific">Pseudidiomarina aestuarii</name>
    <dbReference type="NCBI Taxonomy" id="624146"/>
    <lineage>
        <taxon>Bacteria</taxon>
        <taxon>Pseudomonadati</taxon>
        <taxon>Pseudomonadota</taxon>
        <taxon>Gammaproteobacteria</taxon>
        <taxon>Alteromonadales</taxon>
        <taxon>Idiomarinaceae</taxon>
        <taxon>Pseudidiomarina</taxon>
    </lineage>
</organism>
<dbReference type="SUPFAM" id="SSF55486">
    <property type="entry name" value="Metalloproteases ('zincins'), catalytic domain"/>
    <property type="match status" value="1"/>
</dbReference>
<evidence type="ECO:0000313" key="2">
    <source>
        <dbReference type="EMBL" id="RUO41403.1"/>
    </source>
</evidence>
<comment type="caution">
    <text evidence="2">The sequence shown here is derived from an EMBL/GenBank/DDBJ whole genome shotgun (WGS) entry which is preliminary data.</text>
</comment>
<proteinExistence type="predicted"/>
<protein>
    <submittedName>
        <fullName evidence="2">Uncharacterized protein</fullName>
    </submittedName>
</protein>
<feature type="chain" id="PRO_5031469099" evidence="1">
    <location>
        <begin position="24"/>
        <end position="293"/>
    </location>
</feature>
<keyword evidence="3" id="KW-1185">Reference proteome</keyword>
<dbReference type="AlphaFoldDB" id="A0A7Z6ZU53"/>
<reference evidence="3" key="1">
    <citation type="journal article" date="2018" name="Front. Microbiol.">
        <title>Genome-Based Analysis Reveals the Taxonomy and Diversity of the Family Idiomarinaceae.</title>
        <authorList>
            <person name="Liu Y."/>
            <person name="Lai Q."/>
            <person name="Shao Z."/>
        </authorList>
    </citation>
    <scope>NUCLEOTIDE SEQUENCE [LARGE SCALE GENOMIC DNA]</scope>
    <source>
        <strain evidence="3">KYW314</strain>
    </source>
</reference>
<gene>
    <name evidence="2" type="ORF">CWE22_04330</name>
</gene>
<accession>A0A7Z6ZU53</accession>
<sequence>MTSCLQRLIIATLCWVWCISATAATTLPPWQLPFDRTDWYQQWLPGQLLDPLAPYVESSCSNPIQIWIPPHEAHDNFYAALLDDWQSHPLSEFTPCLQVKRYPTADLDCAIEGVRQRQRCTLPLLPSEAGSQHIVFRGSFIASVDPRVLMLPERADVMLMAHEIGHWLGLVDEYAMSPSIARNFCTGRYRGDSLNVVVTEREVLSALELQTLWAELPWRDAVSSWEQLGVVQSDGRWRLGTRNSQQVGLHSINTCAHAEGYAWRPVGYFTAMQYHDTNRWPELYLELIRRAQQ</sequence>
<keyword evidence="1" id="KW-0732">Signal</keyword>
<dbReference type="RefSeq" id="WP_169930138.1">
    <property type="nucleotide sequence ID" value="NZ_PIPR01000001.1"/>
</dbReference>
<name>A0A7Z6ZU53_9GAMM</name>
<dbReference type="EMBL" id="PIPR01000001">
    <property type="protein sequence ID" value="RUO41403.1"/>
    <property type="molecule type" value="Genomic_DNA"/>
</dbReference>